<dbReference type="Gene3D" id="1.20.1600.10">
    <property type="entry name" value="Outer membrane efflux proteins (OEP)"/>
    <property type="match status" value="1"/>
</dbReference>
<keyword evidence="7" id="KW-0998">Cell outer membrane</keyword>
<reference evidence="9 10" key="1">
    <citation type="submission" date="2014-09" db="EMBL/GenBank/DDBJ databases">
        <title>Sporocytophaga myxococcoides PG-01 genome sequencing.</title>
        <authorList>
            <person name="Liu L."/>
            <person name="Gao P.J."/>
            <person name="Chen G.J."/>
            <person name="Wang L.S."/>
        </authorList>
    </citation>
    <scope>NUCLEOTIDE SEQUENCE [LARGE SCALE GENOMIC DNA]</scope>
    <source>
        <strain evidence="9 10">PG-01</strain>
    </source>
</reference>
<keyword evidence="3" id="KW-0813">Transport</keyword>
<dbReference type="GO" id="GO:0015288">
    <property type="term" value="F:porin activity"/>
    <property type="evidence" value="ECO:0007669"/>
    <property type="project" value="TreeGrafter"/>
</dbReference>
<dbReference type="GO" id="GO:1990281">
    <property type="term" value="C:efflux pump complex"/>
    <property type="evidence" value="ECO:0007669"/>
    <property type="project" value="TreeGrafter"/>
</dbReference>
<name>A0A098LHL2_9BACT</name>
<evidence type="ECO:0000256" key="6">
    <source>
        <dbReference type="ARBA" id="ARBA00023136"/>
    </source>
</evidence>
<protein>
    <submittedName>
        <fullName evidence="9">Transporter</fullName>
    </submittedName>
</protein>
<organism evidence="9 10">
    <name type="scientific">Sporocytophaga myxococcoides</name>
    <dbReference type="NCBI Taxonomy" id="153721"/>
    <lineage>
        <taxon>Bacteria</taxon>
        <taxon>Pseudomonadati</taxon>
        <taxon>Bacteroidota</taxon>
        <taxon>Cytophagia</taxon>
        <taxon>Cytophagales</taxon>
        <taxon>Cytophagaceae</taxon>
        <taxon>Sporocytophaga</taxon>
    </lineage>
</organism>
<sequence>MLPLKKRVIAAALIITGLNSEVSLAQNTKFLTLNEAVELCLQNNKQLKLNKVKVEAATASTVEARERRLPDLTGSANYIRLTKPTIGGPLGNTVSPDINEAAYAIVSGSIPLFTGFRTKNGIESSRYLEEATKLDAENDKDAIIQNTVAAYSNLFKAQSTVLIVRENLKQAELRTADFTNLEKNGVIARNDLLRVQLQQSNVQLALMDAESNQRLANLNMNIMLGLDENTLLQLDSTSFVEINDARTFSEFEQVALTNRHDLAALKYREQSASAGIRMAKADYYPSLKITGGYFAANIPHLFSISNAWNAGLGLSYNVASVWKTGAKVKSAKVRLAEVKASQDLMNDRVKMEVAQAFEGYVLSKKKIEVYAQALEQATENNRITKSKYRNNLVTTTDLLDAFVQQLLANLDYANSKADAVVAYRRLLQTSGVANNEPKNNY</sequence>
<keyword evidence="10" id="KW-1185">Reference proteome</keyword>
<comment type="subcellular location">
    <subcellularLocation>
        <location evidence="1">Cell outer membrane</location>
    </subcellularLocation>
</comment>
<proteinExistence type="inferred from homology"/>
<dbReference type="InterPro" id="IPR051906">
    <property type="entry name" value="TolC-like"/>
</dbReference>
<keyword evidence="4" id="KW-1134">Transmembrane beta strand</keyword>
<dbReference type="EMBL" id="BBLT01000005">
    <property type="protein sequence ID" value="GAL85633.1"/>
    <property type="molecule type" value="Genomic_DNA"/>
</dbReference>
<dbReference type="GO" id="GO:0015562">
    <property type="term" value="F:efflux transmembrane transporter activity"/>
    <property type="evidence" value="ECO:0007669"/>
    <property type="project" value="InterPro"/>
</dbReference>
<comment type="similarity">
    <text evidence="2">Belongs to the outer membrane factor (OMF) (TC 1.B.17) family.</text>
</comment>
<dbReference type="STRING" id="153721.MYP_2862"/>
<dbReference type="InterPro" id="IPR003423">
    <property type="entry name" value="OMP_efflux"/>
</dbReference>
<evidence type="ECO:0000313" key="10">
    <source>
        <dbReference type="Proteomes" id="UP000030185"/>
    </source>
</evidence>
<dbReference type="RefSeq" id="WP_045464414.1">
    <property type="nucleotide sequence ID" value="NZ_BBLT01000005.1"/>
</dbReference>
<dbReference type="Pfam" id="PF02321">
    <property type="entry name" value="OEP"/>
    <property type="match status" value="2"/>
</dbReference>
<evidence type="ECO:0000256" key="8">
    <source>
        <dbReference type="SAM" id="SignalP"/>
    </source>
</evidence>
<evidence type="ECO:0000256" key="7">
    <source>
        <dbReference type="ARBA" id="ARBA00023237"/>
    </source>
</evidence>
<evidence type="ECO:0000256" key="3">
    <source>
        <dbReference type="ARBA" id="ARBA00022448"/>
    </source>
</evidence>
<dbReference type="SUPFAM" id="SSF56954">
    <property type="entry name" value="Outer membrane efflux proteins (OEP)"/>
    <property type="match status" value="1"/>
</dbReference>
<gene>
    <name evidence="9" type="ORF">MYP_2862</name>
</gene>
<evidence type="ECO:0000256" key="1">
    <source>
        <dbReference type="ARBA" id="ARBA00004442"/>
    </source>
</evidence>
<accession>A0A098LHL2</accession>
<dbReference type="PANTHER" id="PTHR30026:SF20">
    <property type="entry name" value="OUTER MEMBRANE PROTEIN TOLC"/>
    <property type="match status" value="1"/>
</dbReference>
<feature type="signal peptide" evidence="8">
    <location>
        <begin position="1"/>
        <end position="25"/>
    </location>
</feature>
<dbReference type="GO" id="GO:0009279">
    <property type="term" value="C:cell outer membrane"/>
    <property type="evidence" value="ECO:0007669"/>
    <property type="project" value="UniProtKB-SubCell"/>
</dbReference>
<keyword evidence="5" id="KW-0812">Transmembrane</keyword>
<evidence type="ECO:0000313" key="9">
    <source>
        <dbReference type="EMBL" id="GAL85633.1"/>
    </source>
</evidence>
<keyword evidence="8" id="KW-0732">Signal</keyword>
<feature type="chain" id="PRO_5001937340" evidence="8">
    <location>
        <begin position="26"/>
        <end position="441"/>
    </location>
</feature>
<evidence type="ECO:0000256" key="2">
    <source>
        <dbReference type="ARBA" id="ARBA00007613"/>
    </source>
</evidence>
<evidence type="ECO:0000256" key="5">
    <source>
        <dbReference type="ARBA" id="ARBA00022692"/>
    </source>
</evidence>
<dbReference type="eggNOG" id="COG1538">
    <property type="taxonomic scope" value="Bacteria"/>
</dbReference>
<comment type="caution">
    <text evidence="9">The sequence shown here is derived from an EMBL/GenBank/DDBJ whole genome shotgun (WGS) entry which is preliminary data.</text>
</comment>
<dbReference type="Proteomes" id="UP000030185">
    <property type="component" value="Unassembled WGS sequence"/>
</dbReference>
<dbReference type="AlphaFoldDB" id="A0A098LHL2"/>
<evidence type="ECO:0000256" key="4">
    <source>
        <dbReference type="ARBA" id="ARBA00022452"/>
    </source>
</evidence>
<dbReference type="PANTHER" id="PTHR30026">
    <property type="entry name" value="OUTER MEMBRANE PROTEIN TOLC"/>
    <property type="match status" value="1"/>
</dbReference>
<dbReference type="OrthoDB" id="916581at2"/>
<keyword evidence="6" id="KW-0472">Membrane</keyword>